<keyword evidence="1" id="KW-0808">Transferase</keyword>
<dbReference type="Pfam" id="PF00534">
    <property type="entry name" value="Glycos_transf_1"/>
    <property type="match status" value="1"/>
</dbReference>
<gene>
    <name evidence="1" type="ORF">Psal009_00106</name>
</gene>
<proteinExistence type="predicted"/>
<dbReference type="Proteomes" id="UP000422232">
    <property type="component" value="Chromosome"/>
</dbReference>
<dbReference type="SUPFAM" id="SSF53756">
    <property type="entry name" value="UDP-Glycosyltransferase/glycogen phosphorylase"/>
    <property type="match status" value="1"/>
</dbReference>
<dbReference type="GeneID" id="66739306"/>
<dbReference type="EMBL" id="CP038908">
    <property type="protein sequence ID" value="QGO04248.1"/>
    <property type="molecule type" value="Genomic_DNA"/>
</dbReference>
<keyword evidence="2" id="KW-1185">Reference proteome</keyword>
<evidence type="ECO:0000313" key="2">
    <source>
        <dbReference type="Proteomes" id="UP000422232"/>
    </source>
</evidence>
<reference evidence="1 2" key="1">
    <citation type="submission" date="2019-04" db="EMBL/GenBank/DDBJ databases">
        <title>Complete genome sequencing of Piscirickettsia salmonis strain Psal-009.</title>
        <authorList>
            <person name="Schober I."/>
            <person name="Bunk B."/>
            <person name="Sproer C."/>
            <person name="Carril G.P."/>
            <person name="Riedel T."/>
            <person name="Flores-Herrera P.A."/>
            <person name="Nourdin-Galindo G."/>
            <person name="Marshall S.H."/>
            <person name="Overmann J."/>
        </authorList>
    </citation>
    <scope>NUCLEOTIDE SEQUENCE [LARGE SCALE GENOMIC DNA]</scope>
    <source>
        <strain evidence="1 2">Psal-009</strain>
    </source>
</reference>
<dbReference type="AlphaFoldDB" id="A0A9Q5YL67"/>
<name>A0A9Q5YL67_PISSA</name>
<dbReference type="CDD" id="cd03809">
    <property type="entry name" value="GT4_MtfB-like"/>
    <property type="match status" value="1"/>
</dbReference>
<protein>
    <submittedName>
        <fullName evidence="1">Glycosyl transferases group 1</fullName>
    </submittedName>
</protein>
<organism evidence="1 2">
    <name type="scientific">Piscirickettsia salmonis</name>
    <dbReference type="NCBI Taxonomy" id="1238"/>
    <lineage>
        <taxon>Bacteria</taxon>
        <taxon>Pseudomonadati</taxon>
        <taxon>Pseudomonadota</taxon>
        <taxon>Gammaproteobacteria</taxon>
        <taxon>Thiotrichales</taxon>
        <taxon>Piscirickettsiaceae</taxon>
        <taxon>Piscirickettsia</taxon>
    </lineage>
</organism>
<evidence type="ECO:0000313" key="1">
    <source>
        <dbReference type="EMBL" id="QGO04248.1"/>
    </source>
</evidence>
<accession>A0A9Q5YL67</accession>
<dbReference type="InterPro" id="IPR001296">
    <property type="entry name" value="Glyco_trans_1"/>
</dbReference>
<dbReference type="RefSeq" id="WP_016209596.1">
    <property type="nucleotide sequence ID" value="NZ_CP012413.1"/>
</dbReference>
<dbReference type="PANTHER" id="PTHR46401">
    <property type="entry name" value="GLYCOSYLTRANSFERASE WBBK-RELATED"/>
    <property type="match status" value="1"/>
</dbReference>
<dbReference type="GO" id="GO:0016757">
    <property type="term" value="F:glycosyltransferase activity"/>
    <property type="evidence" value="ECO:0007669"/>
    <property type="project" value="InterPro"/>
</dbReference>
<sequence length="363" mass="41526">MKIVIDARELDGRFRGVGVFIKGILEAISTFDRDNSYVLLMRDVKTLSKLKLSNNFSSYVVPGMIGVTDIVILPYMVNKVLKPDVLWCPSNNCFPFISKKITIVSSIHDLMFFKYSYKFLSKQYFGSIYRKIFSTIAAKRANLIHTPTRNNISEISEVLGVDKNNCFYTYEGINFIEKADHAILDQLSLRGVRYIYSVAGLSPNKNFDMYLQSYRQLNRLPGMQDIKLVLSGCTKMQYQNLGPGIIITDYITDDQKKSLFKNCCLYLSLSSEEGFGLPVLEAVYYNCLNILISDIDNYKEIYEDYVSYTSINNGPEIVANNIRQLLEEPSTLKDRTRLISKCDWDNVGHILLDKFNMLVGSKI</sequence>
<dbReference type="Gene3D" id="3.40.50.2000">
    <property type="entry name" value="Glycogen Phosphorylase B"/>
    <property type="match status" value="1"/>
</dbReference>
<dbReference type="PANTHER" id="PTHR46401:SF2">
    <property type="entry name" value="GLYCOSYLTRANSFERASE WBBK-RELATED"/>
    <property type="match status" value="1"/>
</dbReference>